<dbReference type="PROSITE" id="PS00894">
    <property type="entry name" value="HTH_DEOR_1"/>
    <property type="match status" value="1"/>
</dbReference>
<keyword evidence="1" id="KW-0805">Transcription regulation</keyword>
<accession>A0A365YBW6</accession>
<dbReference type="SUPFAM" id="SSF46785">
    <property type="entry name" value="Winged helix' DNA-binding domain"/>
    <property type="match status" value="1"/>
</dbReference>
<dbReference type="InterPro" id="IPR026881">
    <property type="entry name" value="WYL_dom"/>
</dbReference>
<dbReference type="GO" id="GO:0003700">
    <property type="term" value="F:DNA-binding transcription factor activity"/>
    <property type="evidence" value="ECO:0007669"/>
    <property type="project" value="InterPro"/>
</dbReference>
<evidence type="ECO:0000256" key="1">
    <source>
        <dbReference type="ARBA" id="ARBA00023015"/>
    </source>
</evidence>
<evidence type="ECO:0000313" key="6">
    <source>
        <dbReference type="Proteomes" id="UP000252167"/>
    </source>
</evidence>
<dbReference type="GO" id="GO:0003677">
    <property type="term" value="F:DNA binding"/>
    <property type="evidence" value="ECO:0007669"/>
    <property type="project" value="UniProtKB-KW"/>
</dbReference>
<sequence length="318" mass="35237">MSTSQRSLRLLSLLQTRRYWSGEELAQRLEVSLRTLRRDVDQLRELGYPVQAERGVGGGYQLAAGAALPPLVLDDEEAVALVVGLQSIIHGGEDALADAGLRALSKVVPVLPAKLRQRAQALAASTVPLDSQHSTPEPVDPQVLVVFAQGCRDRERIAFDYRDARGNASSRRVEPAKLVNVGNRYYLVAYDLDRADWRSFRVDRAENAEPRALRFAPREIPGGDAAQFVRAGLRGAGNLRVSARVHARADELESRIGRWFEIQQLDEHSCLVRAEDSDLRWVAFGLALCEAKISEVQPAELRELLNGWSSRLLQGSET</sequence>
<dbReference type="InterPro" id="IPR001034">
    <property type="entry name" value="DeoR_HTH"/>
</dbReference>
<dbReference type="InterPro" id="IPR036390">
    <property type="entry name" value="WH_DNA-bd_sf"/>
</dbReference>
<evidence type="ECO:0000256" key="2">
    <source>
        <dbReference type="ARBA" id="ARBA00023125"/>
    </source>
</evidence>
<evidence type="ECO:0000259" key="4">
    <source>
        <dbReference type="PROSITE" id="PS51000"/>
    </source>
</evidence>
<dbReference type="Pfam" id="PF13280">
    <property type="entry name" value="WYL"/>
    <property type="match status" value="1"/>
</dbReference>
<protein>
    <submittedName>
        <fullName evidence="5">Transcriptional regulator</fullName>
    </submittedName>
</protein>
<keyword evidence="3" id="KW-0804">Transcription</keyword>
<dbReference type="AlphaFoldDB" id="A0A365YBW6"/>
<dbReference type="Pfam" id="PF08279">
    <property type="entry name" value="HTH_11"/>
    <property type="match status" value="1"/>
</dbReference>
<feature type="domain" description="HTH deoR-type" evidence="4">
    <location>
        <begin position="3"/>
        <end position="58"/>
    </location>
</feature>
<reference evidence="5 6" key="1">
    <citation type="submission" date="2018-01" db="EMBL/GenBank/DDBJ databases">
        <title>Glutamicibacter soli strain NHPC-3 Whole genome sequence and assembly.</title>
        <authorList>
            <person name="Choudhury P."/>
            <person name="Gupta D."/>
            <person name="Sengupta K."/>
            <person name="Jawed A."/>
            <person name="Sultana N."/>
            <person name="Saha P."/>
        </authorList>
    </citation>
    <scope>NUCLEOTIDE SEQUENCE [LARGE SCALE GENOMIC DNA]</scope>
    <source>
        <strain evidence="5 6">NHPC-3</strain>
    </source>
</reference>
<dbReference type="InterPro" id="IPR036388">
    <property type="entry name" value="WH-like_DNA-bd_sf"/>
</dbReference>
<keyword evidence="2" id="KW-0238">DNA-binding</keyword>
<dbReference type="PROSITE" id="PS52050">
    <property type="entry name" value="WYL"/>
    <property type="match status" value="1"/>
</dbReference>
<dbReference type="InterPro" id="IPR051534">
    <property type="entry name" value="CBASS_pafABC_assoc_protein"/>
</dbReference>
<dbReference type="Gene3D" id="1.10.10.10">
    <property type="entry name" value="Winged helix-like DNA-binding domain superfamily/Winged helix DNA-binding domain"/>
    <property type="match status" value="1"/>
</dbReference>
<dbReference type="PANTHER" id="PTHR34580">
    <property type="match status" value="1"/>
</dbReference>
<dbReference type="PANTHER" id="PTHR34580:SF3">
    <property type="entry name" value="PROTEIN PAFB"/>
    <property type="match status" value="1"/>
</dbReference>
<dbReference type="RefSeq" id="WP_113607675.1">
    <property type="nucleotide sequence ID" value="NZ_JBNBOD010000002.1"/>
</dbReference>
<evidence type="ECO:0000313" key="5">
    <source>
        <dbReference type="EMBL" id="RBM00166.1"/>
    </source>
</evidence>
<keyword evidence="6" id="KW-1185">Reference proteome</keyword>
<proteinExistence type="predicted"/>
<gene>
    <name evidence="5" type="ORF">C1H84_13675</name>
</gene>
<organism evidence="5 6">
    <name type="scientific">Glutamicibacter soli</name>
    <dbReference type="NCBI Taxonomy" id="453836"/>
    <lineage>
        <taxon>Bacteria</taxon>
        <taxon>Bacillati</taxon>
        <taxon>Actinomycetota</taxon>
        <taxon>Actinomycetes</taxon>
        <taxon>Micrococcales</taxon>
        <taxon>Micrococcaceae</taxon>
        <taxon>Glutamicibacter</taxon>
    </lineage>
</organism>
<dbReference type="EMBL" id="POAF01000006">
    <property type="protein sequence ID" value="RBM00166.1"/>
    <property type="molecule type" value="Genomic_DNA"/>
</dbReference>
<name>A0A365YBW6_9MICC</name>
<dbReference type="InterPro" id="IPR018356">
    <property type="entry name" value="Tscrpt_reg_HTH_DeoR_CS"/>
</dbReference>
<evidence type="ECO:0000256" key="3">
    <source>
        <dbReference type="ARBA" id="ARBA00023163"/>
    </source>
</evidence>
<dbReference type="PROSITE" id="PS51000">
    <property type="entry name" value="HTH_DEOR_2"/>
    <property type="match status" value="1"/>
</dbReference>
<dbReference type="InterPro" id="IPR013196">
    <property type="entry name" value="HTH_11"/>
</dbReference>
<dbReference type="Proteomes" id="UP000252167">
    <property type="component" value="Unassembled WGS sequence"/>
</dbReference>
<comment type="caution">
    <text evidence="5">The sequence shown here is derived from an EMBL/GenBank/DDBJ whole genome shotgun (WGS) entry which is preliminary data.</text>
</comment>